<name>A0A1M5N695_9RHOB</name>
<dbReference type="AlphaFoldDB" id="A0A1M5N695"/>
<dbReference type="InterPro" id="IPR016181">
    <property type="entry name" value="Acyl_CoA_acyltransferase"/>
</dbReference>
<dbReference type="Proteomes" id="UP000184074">
    <property type="component" value="Unassembled WGS sequence"/>
</dbReference>
<dbReference type="SUPFAM" id="SSF55729">
    <property type="entry name" value="Acyl-CoA N-acyltransferases (Nat)"/>
    <property type="match status" value="1"/>
</dbReference>
<evidence type="ECO:0000259" key="3">
    <source>
        <dbReference type="PROSITE" id="PS51186"/>
    </source>
</evidence>
<protein>
    <submittedName>
        <fullName evidence="4">Phosphinothricin acetyltransferase</fullName>
    </submittedName>
</protein>
<dbReference type="GO" id="GO:0016747">
    <property type="term" value="F:acyltransferase activity, transferring groups other than amino-acyl groups"/>
    <property type="evidence" value="ECO:0007669"/>
    <property type="project" value="InterPro"/>
</dbReference>
<dbReference type="CDD" id="cd04301">
    <property type="entry name" value="NAT_SF"/>
    <property type="match status" value="1"/>
</dbReference>
<evidence type="ECO:0000256" key="1">
    <source>
        <dbReference type="ARBA" id="ARBA00022679"/>
    </source>
</evidence>
<keyword evidence="2" id="KW-0012">Acyltransferase</keyword>
<dbReference type="STRING" id="1508389.SAMN05444003_1211"/>
<dbReference type="Gene3D" id="3.40.630.30">
    <property type="match status" value="1"/>
</dbReference>
<keyword evidence="5" id="KW-1185">Reference proteome</keyword>
<dbReference type="PANTHER" id="PTHR43072">
    <property type="entry name" value="N-ACETYLTRANSFERASE"/>
    <property type="match status" value="1"/>
</dbReference>
<dbReference type="EMBL" id="FQXB01000001">
    <property type="protein sequence ID" value="SHG85068.1"/>
    <property type="molecule type" value="Genomic_DNA"/>
</dbReference>
<organism evidence="4 5">
    <name type="scientific">Cognatiyoonia sediminum</name>
    <dbReference type="NCBI Taxonomy" id="1508389"/>
    <lineage>
        <taxon>Bacteria</taxon>
        <taxon>Pseudomonadati</taxon>
        <taxon>Pseudomonadota</taxon>
        <taxon>Alphaproteobacteria</taxon>
        <taxon>Rhodobacterales</taxon>
        <taxon>Paracoccaceae</taxon>
        <taxon>Cognatiyoonia</taxon>
    </lineage>
</organism>
<evidence type="ECO:0000313" key="4">
    <source>
        <dbReference type="EMBL" id="SHG85068.1"/>
    </source>
</evidence>
<dbReference type="PANTHER" id="PTHR43072:SF23">
    <property type="entry name" value="UPF0039 PROTEIN C11D3.02C"/>
    <property type="match status" value="1"/>
</dbReference>
<evidence type="ECO:0000256" key="2">
    <source>
        <dbReference type="ARBA" id="ARBA00023315"/>
    </source>
</evidence>
<accession>A0A1M5N695</accession>
<proteinExistence type="predicted"/>
<keyword evidence="1 4" id="KW-0808">Transferase</keyword>
<dbReference type="OrthoDB" id="5459937at2"/>
<gene>
    <name evidence="4" type="ORF">SAMN05444003_1211</name>
</gene>
<dbReference type="RefSeq" id="WP_072899924.1">
    <property type="nucleotide sequence ID" value="NZ_FQXB01000001.1"/>
</dbReference>
<dbReference type="Pfam" id="PF13420">
    <property type="entry name" value="Acetyltransf_4"/>
    <property type="match status" value="1"/>
</dbReference>
<feature type="domain" description="N-acetyltransferase" evidence="3">
    <location>
        <begin position="1"/>
        <end position="161"/>
    </location>
</feature>
<reference evidence="4 5" key="1">
    <citation type="submission" date="2016-11" db="EMBL/GenBank/DDBJ databases">
        <authorList>
            <person name="Jaros S."/>
            <person name="Januszkiewicz K."/>
            <person name="Wedrychowicz H."/>
        </authorList>
    </citation>
    <scope>NUCLEOTIDE SEQUENCE [LARGE SCALE GENOMIC DNA]</scope>
    <source>
        <strain evidence="4 5">DSM 28715</strain>
    </source>
</reference>
<dbReference type="PROSITE" id="PS51186">
    <property type="entry name" value="GNAT"/>
    <property type="match status" value="1"/>
</dbReference>
<evidence type="ECO:0000313" key="5">
    <source>
        <dbReference type="Proteomes" id="UP000184074"/>
    </source>
</evidence>
<sequence length="161" mass="17685">MIRAALPEDAAEIAAIWNPIIRNTLVTFTTEEKLEADLASLIAEKSASGQSFLVFEEARKVIGFATYGPFRGGPGYKHTAEHSVILAPSARGRGVGKALMNELERHAKRAEIHQMIAGISSANSQGIQFHKAIGYEQVATLPEVGRKFDQWLDLVLMQKRL</sequence>
<dbReference type="InterPro" id="IPR000182">
    <property type="entry name" value="GNAT_dom"/>
</dbReference>